<dbReference type="EMBL" id="MLJW01001371">
    <property type="protein sequence ID" value="OIQ78603.1"/>
    <property type="molecule type" value="Genomic_DNA"/>
</dbReference>
<feature type="domain" description="Enoyl reductase (ER)" evidence="3">
    <location>
        <begin position="18"/>
        <end position="331"/>
    </location>
</feature>
<reference evidence="4" key="1">
    <citation type="submission" date="2016-10" db="EMBL/GenBank/DDBJ databases">
        <title>Sequence of Gallionella enrichment culture.</title>
        <authorList>
            <person name="Poehlein A."/>
            <person name="Muehling M."/>
            <person name="Daniel R."/>
        </authorList>
    </citation>
    <scope>NUCLEOTIDE SEQUENCE</scope>
</reference>
<dbReference type="InterPro" id="IPR014189">
    <property type="entry name" value="Quinone_OxRdtase_PIG3"/>
</dbReference>
<proteinExistence type="predicted"/>
<organism evidence="4">
    <name type="scientific">mine drainage metagenome</name>
    <dbReference type="NCBI Taxonomy" id="410659"/>
    <lineage>
        <taxon>unclassified sequences</taxon>
        <taxon>metagenomes</taxon>
        <taxon>ecological metagenomes</taxon>
    </lineage>
</organism>
<dbReference type="Pfam" id="PF00107">
    <property type="entry name" value="ADH_zinc_N"/>
    <property type="match status" value="1"/>
</dbReference>
<dbReference type="InterPro" id="IPR013149">
    <property type="entry name" value="ADH-like_C"/>
</dbReference>
<dbReference type="SMART" id="SM00829">
    <property type="entry name" value="PKS_ER"/>
    <property type="match status" value="1"/>
</dbReference>
<dbReference type="Gene3D" id="3.90.180.10">
    <property type="entry name" value="Medium-chain alcohol dehydrogenases, catalytic domain"/>
    <property type="match status" value="1"/>
</dbReference>
<dbReference type="InterPro" id="IPR011032">
    <property type="entry name" value="GroES-like_sf"/>
</dbReference>
<dbReference type="InterPro" id="IPR036291">
    <property type="entry name" value="NAD(P)-bd_dom_sf"/>
</dbReference>
<accession>A0A1J5QM65</accession>
<evidence type="ECO:0000313" key="4">
    <source>
        <dbReference type="EMBL" id="OIQ78603.1"/>
    </source>
</evidence>
<evidence type="ECO:0000256" key="2">
    <source>
        <dbReference type="ARBA" id="ARBA00023002"/>
    </source>
</evidence>
<dbReference type="Pfam" id="PF08240">
    <property type="entry name" value="ADH_N"/>
    <property type="match status" value="1"/>
</dbReference>
<dbReference type="CDD" id="cd05276">
    <property type="entry name" value="p53_inducible_oxidoreductase"/>
    <property type="match status" value="1"/>
</dbReference>
<dbReference type="PANTHER" id="PTHR48106">
    <property type="entry name" value="QUINONE OXIDOREDUCTASE PIG3-RELATED"/>
    <property type="match status" value="1"/>
</dbReference>
<dbReference type="SUPFAM" id="SSF51735">
    <property type="entry name" value="NAD(P)-binding Rossmann-fold domains"/>
    <property type="match status" value="1"/>
</dbReference>
<keyword evidence="1" id="KW-0521">NADP</keyword>
<dbReference type="GO" id="GO:0004315">
    <property type="term" value="F:3-oxoacyl-[acyl-carrier-protein] synthase activity"/>
    <property type="evidence" value="ECO:0007669"/>
    <property type="project" value="UniProtKB-EC"/>
</dbReference>
<dbReference type="AlphaFoldDB" id="A0A1J5QM65"/>
<keyword evidence="2" id="KW-0560">Oxidoreductase</keyword>
<dbReference type="InterPro" id="IPR013154">
    <property type="entry name" value="ADH-like_N"/>
</dbReference>
<dbReference type="GO" id="GO:0016651">
    <property type="term" value="F:oxidoreductase activity, acting on NAD(P)H"/>
    <property type="evidence" value="ECO:0007669"/>
    <property type="project" value="TreeGrafter"/>
</dbReference>
<dbReference type="InterPro" id="IPR020843">
    <property type="entry name" value="ER"/>
</dbReference>
<keyword evidence="4" id="KW-0012">Acyltransferase</keyword>
<dbReference type="SUPFAM" id="SSF50129">
    <property type="entry name" value="GroES-like"/>
    <property type="match status" value="1"/>
</dbReference>
<protein>
    <submittedName>
        <fullName evidence="4">Phthiocerol synthesis polyketide synthase type I PpsC</fullName>
        <ecNumber evidence="4">2.3.1.41</ecNumber>
    </submittedName>
</protein>
<dbReference type="NCBIfam" id="TIGR02824">
    <property type="entry name" value="quinone_pig3"/>
    <property type="match status" value="1"/>
</dbReference>
<name>A0A1J5QM65_9ZZZZ</name>
<evidence type="ECO:0000259" key="3">
    <source>
        <dbReference type="SMART" id="SM00829"/>
    </source>
</evidence>
<sequence>MPATSRPTMRAVEISQPGGPDVLRIAERPRPTPGPGEVLIAVAAAGINRPDVMQRKGIYPPPRGASDIPGLEVAGHVVAQGEGVREPALGAQVCALVTGGGYAEYCVAPAALCLPIPQGLDAVQAASLPETLFTVWSNVFERAKLQKGESLLVHGGSSGIGVAAIQMASALGSPVYVTAGSADKCAFCERLGARRAINYAEQDFVAVLGDLTGGRGVDVILDMVGGDYVQRNLNALAEDGRLVYINTMRGAQAQINLRDVMVKRLTITGSTLRARPLAVKAAIANALRQTIWPLLESGRVKPVVHRTFALSQAHQAHALMESSAHLGKIVLTTATAATA</sequence>
<gene>
    <name evidence="4" type="primary">ppsC_4</name>
    <name evidence="4" type="ORF">GALL_396890</name>
</gene>
<comment type="caution">
    <text evidence="4">The sequence shown here is derived from an EMBL/GenBank/DDBJ whole genome shotgun (WGS) entry which is preliminary data.</text>
</comment>
<evidence type="ECO:0000256" key="1">
    <source>
        <dbReference type="ARBA" id="ARBA00022857"/>
    </source>
</evidence>
<dbReference type="Gene3D" id="3.40.50.720">
    <property type="entry name" value="NAD(P)-binding Rossmann-like Domain"/>
    <property type="match status" value="1"/>
</dbReference>
<keyword evidence="4" id="KW-0808">Transferase</keyword>
<dbReference type="GO" id="GO:0070402">
    <property type="term" value="F:NADPH binding"/>
    <property type="evidence" value="ECO:0007669"/>
    <property type="project" value="TreeGrafter"/>
</dbReference>
<dbReference type="EC" id="2.3.1.41" evidence="4"/>
<dbReference type="PANTHER" id="PTHR48106:SF8">
    <property type="entry name" value="OS02G0805600 PROTEIN"/>
    <property type="match status" value="1"/>
</dbReference>